<dbReference type="EMBL" id="QGQD01000023">
    <property type="protein sequence ID" value="TLD02080.1"/>
    <property type="molecule type" value="Genomic_DNA"/>
</dbReference>
<dbReference type="STRING" id="180332.GCA_000797495_00549"/>
<dbReference type="Gene3D" id="1.25.40.290">
    <property type="entry name" value="ARM repeat domains"/>
    <property type="match status" value="1"/>
</dbReference>
<accession>A0A4U8QAL9</accession>
<organism evidence="1 2">
    <name type="scientific">Robinsoniella peoriensis</name>
    <dbReference type="NCBI Taxonomy" id="180332"/>
    <lineage>
        <taxon>Bacteria</taxon>
        <taxon>Bacillati</taxon>
        <taxon>Bacillota</taxon>
        <taxon>Clostridia</taxon>
        <taxon>Lachnospirales</taxon>
        <taxon>Lachnospiraceae</taxon>
        <taxon>Robinsoniella</taxon>
    </lineage>
</organism>
<dbReference type="AlphaFoldDB" id="A0A4U8QAL9"/>
<dbReference type="RefSeq" id="WP_027294526.1">
    <property type="nucleotide sequence ID" value="NZ_JBHTNY010000040.1"/>
</dbReference>
<reference evidence="1 2" key="1">
    <citation type="journal article" date="2019" name="Anaerobe">
        <title>Detection of Robinsoniella peoriensis in multiple bone samples of a trauma patient.</title>
        <authorList>
            <person name="Schrottner P."/>
            <person name="Hartwich K."/>
            <person name="Bunk B."/>
            <person name="Schober I."/>
            <person name="Helbig S."/>
            <person name="Rudolph W.W."/>
            <person name="Gunzer F."/>
        </authorList>
    </citation>
    <scope>NUCLEOTIDE SEQUENCE [LARGE SCALE GENOMIC DNA]</scope>
    <source>
        <strain evidence="1 2">DSM 106044</strain>
    </source>
</reference>
<comment type="caution">
    <text evidence="1">The sequence shown here is derived from an EMBL/GenBank/DDBJ whole genome shotgun (WGS) entry which is preliminary data.</text>
</comment>
<name>A0A4U8QAL9_9FIRM</name>
<dbReference type="InterPro" id="IPR014825">
    <property type="entry name" value="DNA_alkylation"/>
</dbReference>
<dbReference type="Pfam" id="PF08713">
    <property type="entry name" value="DNA_alkylation"/>
    <property type="match status" value="1"/>
</dbReference>
<protein>
    <submittedName>
        <fullName evidence="1">DNA alkylation repair enzyme</fullName>
    </submittedName>
</protein>
<keyword evidence="2" id="KW-1185">Reference proteome</keyword>
<gene>
    <name evidence="1" type="ORF">DSM106044_01117</name>
</gene>
<dbReference type="Proteomes" id="UP000306509">
    <property type="component" value="Unassembled WGS sequence"/>
</dbReference>
<proteinExistence type="predicted"/>
<sequence length="242" mass="28585">MKHKEHYNDEYVLELSSKLYSVMPHFNSQNFCSDLIGNLDDKELFARFDCIVDAMEKSMGNDYMKNIQTFYELLGPELTQPEGMFNLGWWLWPIGRYVERNGIENWKESLAFLKELTKRFTGEFAIRPLLKEHPGEVMDELILWTHDDNVHVRRLASEGVRIRLPWGIKLLSALDEFERYTEILTNLKDDPEKFVQKSVGNNLNDLYRESPEKADLIIAQWRKTPSSKAQEWIIKHGMRNQK</sequence>
<dbReference type="SUPFAM" id="SSF48371">
    <property type="entry name" value="ARM repeat"/>
    <property type="match status" value="1"/>
</dbReference>
<evidence type="ECO:0000313" key="2">
    <source>
        <dbReference type="Proteomes" id="UP000306509"/>
    </source>
</evidence>
<evidence type="ECO:0000313" key="1">
    <source>
        <dbReference type="EMBL" id="TLD02080.1"/>
    </source>
</evidence>
<dbReference type="InterPro" id="IPR016024">
    <property type="entry name" value="ARM-type_fold"/>
</dbReference>